<keyword evidence="2" id="KW-1185">Reference proteome</keyword>
<accession>A0A2T5J9Q7</accession>
<organism evidence="1 2">
    <name type="scientific">Mucilaginibacter yixingensis</name>
    <dbReference type="NCBI Taxonomy" id="1295612"/>
    <lineage>
        <taxon>Bacteria</taxon>
        <taxon>Pseudomonadati</taxon>
        <taxon>Bacteroidota</taxon>
        <taxon>Sphingobacteriia</taxon>
        <taxon>Sphingobacteriales</taxon>
        <taxon>Sphingobacteriaceae</taxon>
        <taxon>Mucilaginibacter</taxon>
    </lineage>
</organism>
<dbReference type="AlphaFoldDB" id="A0A2T5J9Q7"/>
<comment type="caution">
    <text evidence="1">The sequence shown here is derived from an EMBL/GenBank/DDBJ whole genome shotgun (WGS) entry which is preliminary data.</text>
</comment>
<evidence type="ECO:0000313" key="1">
    <source>
        <dbReference type="EMBL" id="PTQ96796.1"/>
    </source>
</evidence>
<reference evidence="1 2" key="1">
    <citation type="submission" date="2018-04" db="EMBL/GenBank/DDBJ databases">
        <title>Genomic Encyclopedia of Archaeal and Bacterial Type Strains, Phase II (KMG-II): from individual species to whole genera.</title>
        <authorList>
            <person name="Goeker M."/>
        </authorList>
    </citation>
    <scope>NUCLEOTIDE SEQUENCE [LARGE SCALE GENOMIC DNA]</scope>
    <source>
        <strain evidence="1 2">DSM 26809</strain>
    </source>
</reference>
<evidence type="ECO:0000313" key="2">
    <source>
        <dbReference type="Proteomes" id="UP000244168"/>
    </source>
</evidence>
<gene>
    <name evidence="1" type="ORF">C8P68_104285</name>
</gene>
<dbReference type="EMBL" id="QAOQ01000004">
    <property type="protein sequence ID" value="PTQ96796.1"/>
    <property type="molecule type" value="Genomic_DNA"/>
</dbReference>
<evidence type="ECO:0008006" key="3">
    <source>
        <dbReference type="Google" id="ProtNLM"/>
    </source>
</evidence>
<protein>
    <recommendedName>
        <fullName evidence="3">Lipocalin-like protein</fullName>
    </recommendedName>
</protein>
<name>A0A2T5J9Q7_9SPHI</name>
<proteinExistence type="predicted"/>
<dbReference type="Gene3D" id="2.40.128.490">
    <property type="entry name" value="Uncharacterised protein PF14869, DUF4488"/>
    <property type="match status" value="1"/>
</dbReference>
<sequence>MVLVFGATLTLMLSSFQQPPTLKGSWIFQGGVYNGKPDPAPTAYSLQRRYKDTTFDAYMLEKGEQPLKYQSGKYNLQPDTCLETETYSLNPSKLTNITVHYQYAFRNDTLVLSGILPTGMVVQEYWKKQK</sequence>
<dbReference type="Proteomes" id="UP000244168">
    <property type="component" value="Unassembled WGS sequence"/>
</dbReference>